<organism evidence="3 4">
    <name type="scientific">Suillus fuscotomentosus</name>
    <dbReference type="NCBI Taxonomy" id="1912939"/>
    <lineage>
        <taxon>Eukaryota</taxon>
        <taxon>Fungi</taxon>
        <taxon>Dikarya</taxon>
        <taxon>Basidiomycota</taxon>
        <taxon>Agaricomycotina</taxon>
        <taxon>Agaricomycetes</taxon>
        <taxon>Agaricomycetidae</taxon>
        <taxon>Boletales</taxon>
        <taxon>Suillineae</taxon>
        <taxon>Suillaceae</taxon>
        <taxon>Suillus</taxon>
    </lineage>
</organism>
<dbReference type="Proteomes" id="UP001195769">
    <property type="component" value="Unassembled WGS sequence"/>
</dbReference>
<feature type="domain" description="DUF6532" evidence="2">
    <location>
        <begin position="515"/>
        <end position="725"/>
    </location>
</feature>
<dbReference type="RefSeq" id="XP_041218077.1">
    <property type="nucleotide sequence ID" value="XM_041368516.1"/>
</dbReference>
<name>A0AAD4DRL2_9AGAM</name>
<keyword evidence="4" id="KW-1185">Reference proteome</keyword>
<reference evidence="3" key="1">
    <citation type="journal article" date="2020" name="New Phytol.">
        <title>Comparative genomics reveals dynamic genome evolution in host specialist ectomycorrhizal fungi.</title>
        <authorList>
            <person name="Lofgren L.A."/>
            <person name="Nguyen N.H."/>
            <person name="Vilgalys R."/>
            <person name="Ruytinx J."/>
            <person name="Liao H.L."/>
            <person name="Branco S."/>
            <person name="Kuo A."/>
            <person name="LaButti K."/>
            <person name="Lipzen A."/>
            <person name="Andreopoulos W."/>
            <person name="Pangilinan J."/>
            <person name="Riley R."/>
            <person name="Hundley H."/>
            <person name="Na H."/>
            <person name="Barry K."/>
            <person name="Grigoriev I.V."/>
            <person name="Stajich J.E."/>
            <person name="Kennedy P.G."/>
        </authorList>
    </citation>
    <scope>NUCLEOTIDE SEQUENCE</scope>
    <source>
        <strain evidence="3">FC203</strain>
    </source>
</reference>
<accession>A0AAD4DRL2</accession>
<evidence type="ECO:0000313" key="3">
    <source>
        <dbReference type="EMBL" id="KAG1891601.1"/>
    </source>
</evidence>
<dbReference type="Pfam" id="PF20149">
    <property type="entry name" value="DUF6532"/>
    <property type="match status" value="1"/>
</dbReference>
<dbReference type="EMBL" id="JABBWK010000128">
    <property type="protein sequence ID" value="KAG1891601.1"/>
    <property type="molecule type" value="Genomic_DNA"/>
</dbReference>
<dbReference type="GeneID" id="64662814"/>
<dbReference type="AlphaFoldDB" id="A0AAD4DRL2"/>
<feature type="region of interest" description="Disordered" evidence="1">
    <location>
        <begin position="207"/>
        <end position="248"/>
    </location>
</feature>
<comment type="caution">
    <text evidence="3">The sequence shown here is derived from an EMBL/GenBank/DDBJ whole genome shotgun (WGS) entry which is preliminary data.</text>
</comment>
<feature type="compositionally biased region" description="Acidic residues" evidence="1">
    <location>
        <begin position="272"/>
        <end position="287"/>
    </location>
</feature>
<evidence type="ECO:0000313" key="4">
    <source>
        <dbReference type="Proteomes" id="UP001195769"/>
    </source>
</evidence>
<proteinExistence type="predicted"/>
<evidence type="ECO:0000256" key="1">
    <source>
        <dbReference type="SAM" id="MobiDB-lite"/>
    </source>
</evidence>
<feature type="compositionally biased region" description="Polar residues" evidence="1">
    <location>
        <begin position="316"/>
        <end position="362"/>
    </location>
</feature>
<feature type="region of interest" description="Disordered" evidence="1">
    <location>
        <begin position="262"/>
        <end position="287"/>
    </location>
</feature>
<evidence type="ECO:0000259" key="2">
    <source>
        <dbReference type="Pfam" id="PF20149"/>
    </source>
</evidence>
<feature type="compositionally biased region" description="Polar residues" evidence="1">
    <location>
        <begin position="238"/>
        <end position="248"/>
    </location>
</feature>
<protein>
    <recommendedName>
        <fullName evidence="2">DUF6532 domain-containing protein</fullName>
    </recommendedName>
</protein>
<sequence length="774" mass="85718">MAGSDVQKREVIDLAIAESTPLMNGMNIRVSNPMTSSQRQQLIGTWTSIFSNLVKVVRTCLPFAFNIYPPVDSNILPDEFRRRVINALINDPTQPLAFMHRFTVNAAGDVTILDGVLDQPFILQMLIHFVWRSGTGLSEFIEDPLEEFNYLFAAIGAIAKLILFEQLSHPPVVIAHMQLEHPLVTQQRAKKACNSLASKGVSHSAISQASKCKESDEGSMGIGRQGPPQKKARKETEQQLTSARTSQDASCTINDAFLADEDISDYKPSGDSELDTDAETDDDLEEPESVVKFLSAEIPKFVSMSEAERRDFLLTQPTWPHTSESAPKLTQKTESFLSKSTVATKLRQTAEPSPMASRSRQTAEPFPFSLAQPKAPMVSRSRQTAEPFPFSSAQPKAPMASRSRQTAEPFPFSSAQPKAPMASRAKAQSARDRKQENETPVWVDHSNDVEELEAASNDYADPKSPNNNVLVLDDDDDDDDDHHGHSQGPKLVRSAKPGKLKLTDQDDSTQCVVQRAILEAKVHMTFINGYPDITEKNQFTQDALLTAARTCGVTPIYDRLKTNELYASALASLVDARVPLFRTELKDDACAQVTAYYHLGPDCVDAAKALLASHVYHYAQRFDEENNPIPQATKPYSADILPYLMKGRYFNGSKSVGVKFTDRFKEIAGNKAQRPEVTIPMVALTSTSVYAALLWKSNKSPSKFNFTGNQFSEVYTFHVNFLNEMEENAPSKFHKLMANIFLAVQKLCSNGAAAVVSHKDAMAFLDLDGMDDDE</sequence>
<feature type="region of interest" description="Disordered" evidence="1">
    <location>
        <begin position="316"/>
        <end position="505"/>
    </location>
</feature>
<dbReference type="InterPro" id="IPR045341">
    <property type="entry name" value="DUF6532"/>
</dbReference>
<gene>
    <name evidence="3" type="ORF">F5891DRAFT_1197654</name>
</gene>